<keyword evidence="4" id="KW-1185">Reference proteome</keyword>
<dbReference type="SUPFAM" id="SSF53448">
    <property type="entry name" value="Nucleotide-diphospho-sugar transferases"/>
    <property type="match status" value="1"/>
</dbReference>
<sequence length="262" mass="28525">MVRVPWATPRRPRVSVVIPTLDEEANIGWVLGRIDASVEEVIVVDGRSRDATVDVARRSRPQVRILEQPLPGKGAALALGLCAASGDIVVMMDADGSMDPREIPAFVQSLLGGADLVKGSRTVRGGGSHDISALRRCGNRVLIGLTNGTYRQRWSELCYGYAALWTDIVPVLELAALACPAPGPARRLRADYGHGFEIEALIFCRAARAALRIAEVPSFEYRRRSGASHLRPWRDGWRVLQAVTRERTWTSGHAGLPAATDT</sequence>
<protein>
    <submittedName>
        <fullName evidence="3">Glycosyltransferase family 2 protein</fullName>
    </submittedName>
</protein>
<organism evidence="3 4">
    <name type="scientific">Actinomycetospora aeridis</name>
    <dbReference type="NCBI Taxonomy" id="3129231"/>
    <lineage>
        <taxon>Bacteria</taxon>
        <taxon>Bacillati</taxon>
        <taxon>Actinomycetota</taxon>
        <taxon>Actinomycetes</taxon>
        <taxon>Pseudonocardiales</taxon>
        <taxon>Pseudonocardiaceae</taxon>
        <taxon>Actinomycetospora</taxon>
    </lineage>
</organism>
<accession>A0ABU8NGG8</accession>
<dbReference type="Pfam" id="PF00535">
    <property type="entry name" value="Glycos_transf_2"/>
    <property type="match status" value="1"/>
</dbReference>
<dbReference type="InterPro" id="IPR029044">
    <property type="entry name" value="Nucleotide-diphossugar_trans"/>
</dbReference>
<dbReference type="PANTHER" id="PTHR48090:SF7">
    <property type="entry name" value="RFBJ PROTEIN"/>
    <property type="match status" value="1"/>
</dbReference>
<dbReference type="PANTHER" id="PTHR48090">
    <property type="entry name" value="UNDECAPRENYL-PHOSPHATE 4-DEOXY-4-FORMAMIDO-L-ARABINOSE TRANSFERASE-RELATED"/>
    <property type="match status" value="1"/>
</dbReference>
<dbReference type="CDD" id="cd04179">
    <property type="entry name" value="DPM_DPG-synthase_like"/>
    <property type="match status" value="1"/>
</dbReference>
<dbReference type="Gene3D" id="3.90.550.10">
    <property type="entry name" value="Spore Coat Polysaccharide Biosynthesis Protein SpsA, Chain A"/>
    <property type="match status" value="1"/>
</dbReference>
<reference evidence="3 4" key="1">
    <citation type="submission" date="2024-03" db="EMBL/GenBank/DDBJ databases">
        <title>Actinomycetospora sp. OC33-EN06, a novel actinomycete isolated from wild orchid (Aerides multiflora).</title>
        <authorList>
            <person name="Suriyachadkun C."/>
        </authorList>
    </citation>
    <scope>NUCLEOTIDE SEQUENCE [LARGE SCALE GENOMIC DNA]</scope>
    <source>
        <strain evidence="3 4">OC33-EN06</strain>
    </source>
</reference>
<name>A0ABU8NGG8_9PSEU</name>
<dbReference type="InterPro" id="IPR001173">
    <property type="entry name" value="Glyco_trans_2-like"/>
</dbReference>
<evidence type="ECO:0000256" key="1">
    <source>
        <dbReference type="ARBA" id="ARBA00006739"/>
    </source>
</evidence>
<proteinExistence type="inferred from homology"/>
<dbReference type="Proteomes" id="UP001370100">
    <property type="component" value="Unassembled WGS sequence"/>
</dbReference>
<comment type="caution">
    <text evidence="3">The sequence shown here is derived from an EMBL/GenBank/DDBJ whole genome shotgun (WGS) entry which is preliminary data.</text>
</comment>
<dbReference type="EMBL" id="JBBEGL010000017">
    <property type="protein sequence ID" value="MEJ2890753.1"/>
    <property type="molecule type" value="Genomic_DNA"/>
</dbReference>
<evidence type="ECO:0000313" key="4">
    <source>
        <dbReference type="Proteomes" id="UP001370100"/>
    </source>
</evidence>
<comment type="similarity">
    <text evidence="1">Belongs to the glycosyltransferase 2 family.</text>
</comment>
<gene>
    <name evidence="3" type="ORF">WCD41_30140</name>
</gene>
<feature type="domain" description="Glycosyltransferase 2-like" evidence="2">
    <location>
        <begin position="15"/>
        <end position="136"/>
    </location>
</feature>
<dbReference type="InterPro" id="IPR050256">
    <property type="entry name" value="Glycosyltransferase_2"/>
</dbReference>
<evidence type="ECO:0000313" key="3">
    <source>
        <dbReference type="EMBL" id="MEJ2890753.1"/>
    </source>
</evidence>
<evidence type="ECO:0000259" key="2">
    <source>
        <dbReference type="Pfam" id="PF00535"/>
    </source>
</evidence>